<evidence type="ECO:0000256" key="10">
    <source>
        <dbReference type="SAM" id="Phobius"/>
    </source>
</evidence>
<evidence type="ECO:0000256" key="1">
    <source>
        <dbReference type="ARBA" id="ARBA00000085"/>
    </source>
</evidence>
<dbReference type="FunFam" id="1.10.287.130:FF:000001">
    <property type="entry name" value="Two-component sensor histidine kinase"/>
    <property type="match status" value="1"/>
</dbReference>
<dbReference type="InterPro" id="IPR005467">
    <property type="entry name" value="His_kinase_dom"/>
</dbReference>
<comment type="subcellular location">
    <subcellularLocation>
        <location evidence="2">Membrane</location>
    </subcellularLocation>
</comment>
<dbReference type="Gene3D" id="3.30.565.10">
    <property type="entry name" value="Histidine kinase-like ATPase, C-terminal domain"/>
    <property type="match status" value="1"/>
</dbReference>
<evidence type="ECO:0000256" key="9">
    <source>
        <dbReference type="ARBA" id="ARBA00023012"/>
    </source>
</evidence>
<dbReference type="InterPro" id="IPR003594">
    <property type="entry name" value="HATPase_dom"/>
</dbReference>
<dbReference type="GO" id="GO:0005524">
    <property type="term" value="F:ATP binding"/>
    <property type="evidence" value="ECO:0007669"/>
    <property type="project" value="UniProtKB-KW"/>
</dbReference>
<dbReference type="Proteomes" id="UP000215301">
    <property type="component" value="Unassembled WGS sequence"/>
</dbReference>
<keyword evidence="8" id="KW-0067">ATP-binding</keyword>
<dbReference type="EMBL" id="NKHD01000002">
    <property type="protein sequence ID" value="OXT09548.1"/>
    <property type="molecule type" value="Genomic_DNA"/>
</dbReference>
<dbReference type="InterPro" id="IPR036097">
    <property type="entry name" value="HisK_dim/P_sf"/>
</dbReference>
<dbReference type="InterPro" id="IPR003661">
    <property type="entry name" value="HisK_dim/P_dom"/>
</dbReference>
<dbReference type="Pfam" id="PF02518">
    <property type="entry name" value="HATPase_c"/>
    <property type="match status" value="1"/>
</dbReference>
<sequence length="340" mass="38474">MSWHGYALTYIVLLVLSAGQWMIYNEYVNLGSMPPEFIWGMLGYWAIVAAVFCSLIYFQIRKKFDEPMHRLSKAAKEVANGDFSVYLEPIHSTDKFDYVDVMFEDFNKMVEELGSIETLKSDFIANVSHEIKTPLSVIQSYAMALQKENLSFEQRKEYTDTIITASRRLTALVTNMLKLNKLENQEIRPVAEPYDLCRQLCNCALSFENLWEEKGIEFEADIEDQAVIRADESMLELVWNNLLSNAIKFTEPGGKITLKQTSDEDTVTVSVSDTGCGISDEAMKHIFDKFYQGDTSHSSEGNGLGLALVLRVIELLDGSISVKSEVGKGSTFTVRLRKNI</sequence>
<keyword evidence="7 13" id="KW-0418">Kinase</keyword>
<keyword evidence="9" id="KW-0902">Two-component regulatory system</keyword>
<evidence type="ECO:0000256" key="5">
    <source>
        <dbReference type="ARBA" id="ARBA00022679"/>
    </source>
</evidence>
<dbReference type="SMART" id="SM00387">
    <property type="entry name" value="HATPase_c"/>
    <property type="match status" value="1"/>
</dbReference>
<dbReference type="PROSITE" id="PS50885">
    <property type="entry name" value="HAMP"/>
    <property type="match status" value="1"/>
</dbReference>
<organism evidence="13 14">
    <name type="scientific">Thermoanaerobacterium thermosaccharolyticum</name>
    <name type="common">Clostridium thermosaccharolyticum</name>
    <dbReference type="NCBI Taxonomy" id="1517"/>
    <lineage>
        <taxon>Bacteria</taxon>
        <taxon>Bacillati</taxon>
        <taxon>Bacillota</taxon>
        <taxon>Clostridia</taxon>
        <taxon>Thermoanaerobacterales</taxon>
        <taxon>Thermoanaerobacteraceae</taxon>
        <taxon>Thermoanaerobacterium</taxon>
    </lineage>
</organism>
<keyword evidence="4" id="KW-0597">Phosphoprotein</keyword>
<keyword evidence="10" id="KW-1133">Transmembrane helix</keyword>
<dbReference type="PANTHER" id="PTHR43711:SF26">
    <property type="entry name" value="SENSOR HISTIDINE KINASE RCSC"/>
    <property type="match status" value="1"/>
</dbReference>
<evidence type="ECO:0000256" key="7">
    <source>
        <dbReference type="ARBA" id="ARBA00022777"/>
    </source>
</evidence>
<dbReference type="PROSITE" id="PS50109">
    <property type="entry name" value="HIS_KIN"/>
    <property type="match status" value="1"/>
</dbReference>
<name>A0A231VN46_THETR</name>
<dbReference type="CDD" id="cd06225">
    <property type="entry name" value="HAMP"/>
    <property type="match status" value="1"/>
</dbReference>
<dbReference type="GO" id="GO:0016020">
    <property type="term" value="C:membrane"/>
    <property type="evidence" value="ECO:0007669"/>
    <property type="project" value="UniProtKB-SubCell"/>
</dbReference>
<dbReference type="PRINTS" id="PR00344">
    <property type="entry name" value="BCTRLSENSOR"/>
</dbReference>
<dbReference type="FunFam" id="3.30.565.10:FF:000037">
    <property type="entry name" value="Hybrid sensor histidine kinase/response regulator"/>
    <property type="match status" value="1"/>
</dbReference>
<dbReference type="InterPro" id="IPR050736">
    <property type="entry name" value="Sensor_HK_Regulatory"/>
</dbReference>
<evidence type="ECO:0000259" key="12">
    <source>
        <dbReference type="PROSITE" id="PS50885"/>
    </source>
</evidence>
<dbReference type="SUPFAM" id="SSF158472">
    <property type="entry name" value="HAMP domain-like"/>
    <property type="match status" value="1"/>
</dbReference>
<comment type="caution">
    <text evidence="13">The sequence shown here is derived from an EMBL/GenBank/DDBJ whole genome shotgun (WGS) entry which is preliminary data.</text>
</comment>
<comment type="catalytic activity">
    <reaction evidence="1">
        <text>ATP + protein L-histidine = ADP + protein N-phospho-L-histidine.</text>
        <dbReference type="EC" id="2.7.13.3"/>
    </reaction>
</comment>
<evidence type="ECO:0000259" key="11">
    <source>
        <dbReference type="PROSITE" id="PS50109"/>
    </source>
</evidence>
<gene>
    <name evidence="13" type="ORF">CE561_00345</name>
</gene>
<feature type="transmembrane region" description="Helical" evidence="10">
    <location>
        <begin position="37"/>
        <end position="60"/>
    </location>
</feature>
<evidence type="ECO:0000256" key="3">
    <source>
        <dbReference type="ARBA" id="ARBA00012438"/>
    </source>
</evidence>
<dbReference type="InterPro" id="IPR003660">
    <property type="entry name" value="HAMP_dom"/>
</dbReference>
<dbReference type="SUPFAM" id="SSF47384">
    <property type="entry name" value="Homodimeric domain of signal transducing histidine kinase"/>
    <property type="match status" value="1"/>
</dbReference>
<dbReference type="AlphaFoldDB" id="A0A231VN46"/>
<dbReference type="InterPro" id="IPR004358">
    <property type="entry name" value="Sig_transdc_His_kin-like_C"/>
</dbReference>
<dbReference type="GO" id="GO:0000155">
    <property type="term" value="F:phosphorelay sensor kinase activity"/>
    <property type="evidence" value="ECO:0007669"/>
    <property type="project" value="InterPro"/>
</dbReference>
<evidence type="ECO:0000256" key="4">
    <source>
        <dbReference type="ARBA" id="ARBA00022553"/>
    </source>
</evidence>
<dbReference type="Gene3D" id="6.10.340.10">
    <property type="match status" value="1"/>
</dbReference>
<dbReference type="Gene3D" id="1.10.287.130">
    <property type="match status" value="1"/>
</dbReference>
<accession>A0A231VN46</accession>
<feature type="domain" description="Histidine kinase" evidence="11">
    <location>
        <begin position="126"/>
        <end position="340"/>
    </location>
</feature>
<dbReference type="SMART" id="SM00388">
    <property type="entry name" value="HisKA"/>
    <property type="match status" value="1"/>
</dbReference>
<dbReference type="SUPFAM" id="SSF55874">
    <property type="entry name" value="ATPase domain of HSP90 chaperone/DNA topoisomerase II/histidine kinase"/>
    <property type="match status" value="1"/>
</dbReference>
<keyword evidence="10" id="KW-0812">Transmembrane</keyword>
<dbReference type="Pfam" id="PF00512">
    <property type="entry name" value="HisKA"/>
    <property type="match status" value="1"/>
</dbReference>
<protein>
    <recommendedName>
        <fullName evidence="3">histidine kinase</fullName>
        <ecNumber evidence="3">2.7.13.3</ecNumber>
    </recommendedName>
</protein>
<dbReference type="InterPro" id="IPR036890">
    <property type="entry name" value="HATPase_C_sf"/>
</dbReference>
<evidence type="ECO:0000256" key="6">
    <source>
        <dbReference type="ARBA" id="ARBA00022741"/>
    </source>
</evidence>
<feature type="domain" description="HAMP" evidence="12">
    <location>
        <begin position="62"/>
        <end position="118"/>
    </location>
</feature>
<reference evidence="13 14" key="1">
    <citation type="submission" date="2017-06" db="EMBL/GenBank/DDBJ databases">
        <title>Isolation and characterization of a thermophilic and butanogenic Thermoanaerobacterium thermosaccharolyticum M5 capable of efficient degradation of hemicellulose.</title>
        <authorList>
            <person name="Xin F."/>
            <person name="Jiang Y."/>
        </authorList>
    </citation>
    <scope>NUCLEOTIDE SEQUENCE [LARGE SCALE GENOMIC DNA]</scope>
    <source>
        <strain evidence="13 14">M5</strain>
    </source>
</reference>
<evidence type="ECO:0000313" key="14">
    <source>
        <dbReference type="Proteomes" id="UP000215301"/>
    </source>
</evidence>
<keyword evidence="6" id="KW-0547">Nucleotide-binding</keyword>
<dbReference type="EC" id="2.7.13.3" evidence="3"/>
<dbReference type="PANTHER" id="PTHR43711">
    <property type="entry name" value="TWO-COMPONENT HISTIDINE KINASE"/>
    <property type="match status" value="1"/>
</dbReference>
<feature type="transmembrane region" description="Helical" evidence="10">
    <location>
        <begin position="7"/>
        <end position="25"/>
    </location>
</feature>
<keyword evidence="5" id="KW-0808">Transferase</keyword>
<dbReference type="CDD" id="cd00082">
    <property type="entry name" value="HisKA"/>
    <property type="match status" value="1"/>
</dbReference>
<evidence type="ECO:0000256" key="2">
    <source>
        <dbReference type="ARBA" id="ARBA00004370"/>
    </source>
</evidence>
<keyword evidence="10" id="KW-0472">Membrane</keyword>
<dbReference type="CDD" id="cd00075">
    <property type="entry name" value="HATPase"/>
    <property type="match status" value="1"/>
</dbReference>
<proteinExistence type="predicted"/>
<evidence type="ECO:0000256" key="8">
    <source>
        <dbReference type="ARBA" id="ARBA00022840"/>
    </source>
</evidence>
<evidence type="ECO:0000313" key="13">
    <source>
        <dbReference type="EMBL" id="OXT09548.1"/>
    </source>
</evidence>